<proteinExistence type="predicted"/>
<evidence type="ECO:0008006" key="3">
    <source>
        <dbReference type="Google" id="ProtNLM"/>
    </source>
</evidence>
<protein>
    <recommendedName>
        <fullName evidence="3">Integrase catalytic domain-containing protein</fullName>
    </recommendedName>
</protein>
<dbReference type="EMBL" id="BLXT01006951">
    <property type="protein sequence ID" value="GFO35048.1"/>
    <property type="molecule type" value="Genomic_DNA"/>
</dbReference>
<reference evidence="1 2" key="1">
    <citation type="journal article" date="2021" name="Elife">
        <title>Chloroplast acquisition without the gene transfer in kleptoplastic sea slugs, Plakobranchus ocellatus.</title>
        <authorList>
            <person name="Maeda T."/>
            <person name="Takahashi S."/>
            <person name="Yoshida T."/>
            <person name="Shimamura S."/>
            <person name="Takaki Y."/>
            <person name="Nagai Y."/>
            <person name="Toyoda A."/>
            <person name="Suzuki Y."/>
            <person name="Arimoto A."/>
            <person name="Ishii H."/>
            <person name="Satoh N."/>
            <person name="Nishiyama T."/>
            <person name="Hasebe M."/>
            <person name="Maruyama T."/>
            <person name="Minagawa J."/>
            <person name="Obokata J."/>
            <person name="Shigenobu S."/>
        </authorList>
    </citation>
    <scope>NUCLEOTIDE SEQUENCE [LARGE SCALE GENOMIC DNA]</scope>
</reference>
<accession>A0AAV4CT76</accession>
<keyword evidence="2" id="KW-1185">Reference proteome</keyword>
<organism evidence="1 2">
    <name type="scientific">Plakobranchus ocellatus</name>
    <dbReference type="NCBI Taxonomy" id="259542"/>
    <lineage>
        <taxon>Eukaryota</taxon>
        <taxon>Metazoa</taxon>
        <taxon>Spiralia</taxon>
        <taxon>Lophotrochozoa</taxon>
        <taxon>Mollusca</taxon>
        <taxon>Gastropoda</taxon>
        <taxon>Heterobranchia</taxon>
        <taxon>Euthyneura</taxon>
        <taxon>Panpulmonata</taxon>
        <taxon>Sacoglossa</taxon>
        <taxon>Placobranchoidea</taxon>
        <taxon>Plakobranchidae</taxon>
        <taxon>Plakobranchus</taxon>
    </lineage>
</organism>
<evidence type="ECO:0000313" key="1">
    <source>
        <dbReference type="EMBL" id="GFO35048.1"/>
    </source>
</evidence>
<dbReference type="Proteomes" id="UP000735302">
    <property type="component" value="Unassembled WGS sequence"/>
</dbReference>
<sequence>MVRVRYSTKQWSGGEILPYNGRVEKIYLRMVGWRESTIQWSGGEIPPYNGRVERFHHTMVGWKDSTIHLVSWRYSTIQSLGGDIVPYNGQVERFYHTMVWWRYSTPAERLTVPTALIHCVCKVLLHEALIGKGGAKSYNSSSFSFFVLTRKLPFSNNSDDSHTVDAKPYPVDSQTISSQLLSIPILKEASTGENRVDLLIQEFEKHGILFCPKPASANRLVSPASAPRLVLLASATNVVSPAFSLSLVSPACATSLVSRASATNLVTSLLQSASVTNAVSPASSLSLVSPV</sequence>
<dbReference type="AlphaFoldDB" id="A0AAV4CT76"/>
<gene>
    <name evidence="1" type="ORF">PoB_006155300</name>
</gene>
<name>A0AAV4CT76_9GAST</name>
<comment type="caution">
    <text evidence="1">The sequence shown here is derived from an EMBL/GenBank/DDBJ whole genome shotgun (WGS) entry which is preliminary data.</text>
</comment>
<evidence type="ECO:0000313" key="2">
    <source>
        <dbReference type="Proteomes" id="UP000735302"/>
    </source>
</evidence>